<evidence type="ECO:0008006" key="3">
    <source>
        <dbReference type="Google" id="ProtNLM"/>
    </source>
</evidence>
<evidence type="ECO:0000313" key="1">
    <source>
        <dbReference type="EMBL" id="KAK0143087.1"/>
    </source>
</evidence>
<dbReference type="PANTHER" id="PTHR45749">
    <property type="match status" value="1"/>
</dbReference>
<accession>A0AA47MN81</accession>
<dbReference type="Proteomes" id="UP001174136">
    <property type="component" value="Unassembled WGS sequence"/>
</dbReference>
<protein>
    <recommendedName>
        <fullName evidence="3">HAT C-terminal dimerisation domain-containing protein</fullName>
    </recommendedName>
</protein>
<dbReference type="AlphaFoldDB" id="A0AA47MN81"/>
<evidence type="ECO:0000313" key="2">
    <source>
        <dbReference type="Proteomes" id="UP001174136"/>
    </source>
</evidence>
<dbReference type="SUPFAM" id="SSF53098">
    <property type="entry name" value="Ribonuclease H-like"/>
    <property type="match status" value="1"/>
</dbReference>
<dbReference type="EMBL" id="JAOPHQ010003436">
    <property type="protein sequence ID" value="KAK0143087.1"/>
    <property type="molecule type" value="Genomic_DNA"/>
</dbReference>
<reference evidence="1" key="1">
    <citation type="journal article" date="2023" name="Front. Mar. Sci.">
        <title>A new Merluccius polli reference genome to investigate the effects of global change in West African waters.</title>
        <authorList>
            <person name="Mateo J.L."/>
            <person name="Blanco-Fernandez C."/>
            <person name="Garcia-Vazquez E."/>
            <person name="Machado-Schiaffino G."/>
        </authorList>
    </citation>
    <scope>NUCLEOTIDE SEQUENCE</scope>
    <source>
        <strain evidence="1">C29</strain>
        <tissue evidence="1">Fin</tissue>
    </source>
</reference>
<comment type="caution">
    <text evidence="1">The sequence shown here is derived from an EMBL/GenBank/DDBJ whole genome shotgun (WGS) entry which is preliminary data.</text>
</comment>
<dbReference type="InterPro" id="IPR012337">
    <property type="entry name" value="RNaseH-like_sf"/>
</dbReference>
<gene>
    <name evidence="1" type="ORF">N1851_018787</name>
</gene>
<proteinExistence type="predicted"/>
<organism evidence="1 2">
    <name type="scientific">Merluccius polli</name>
    <name type="common">Benguela hake</name>
    <name type="synonym">Merluccius cadenati</name>
    <dbReference type="NCBI Taxonomy" id="89951"/>
    <lineage>
        <taxon>Eukaryota</taxon>
        <taxon>Metazoa</taxon>
        <taxon>Chordata</taxon>
        <taxon>Craniata</taxon>
        <taxon>Vertebrata</taxon>
        <taxon>Euteleostomi</taxon>
        <taxon>Actinopterygii</taxon>
        <taxon>Neopterygii</taxon>
        <taxon>Teleostei</taxon>
        <taxon>Neoteleostei</taxon>
        <taxon>Acanthomorphata</taxon>
        <taxon>Zeiogadaria</taxon>
        <taxon>Gadariae</taxon>
        <taxon>Gadiformes</taxon>
        <taxon>Gadoidei</taxon>
        <taxon>Merlucciidae</taxon>
        <taxon>Merluccius</taxon>
    </lineage>
</organism>
<keyword evidence="2" id="KW-1185">Reference proteome</keyword>
<dbReference type="PANTHER" id="PTHR45749:SF28">
    <property type="entry name" value="ZINC FINGER MYM-TYPE PROTEIN 1-LIKE-RELATED"/>
    <property type="match status" value="1"/>
</dbReference>
<sequence>MSGSLTGLQARLKQTYPNAHFVHCYAHQLNLVMQQACSSLTPVRIFFANLTAFGTFFSKSPKRTAVLDEVCGRRIPAAGQTRWNFKSRTVHTVFENQQTLKQCFEKIRNEQEWDSMSIQCWGMQTHHNCTQSDQLTDINSVQIEQTIRTKTNKNRACGKTPAKFIFLLSSFHSALMHVDILYNILQKRTTDPLKTRQALENFSSSIADLKDKLTTVSTQPHPATADAAARLRRTQSSDNVSVAAQCCDIMIEQSQARFQKARHLVSFELIDPKLFPQFKTSFPKKQLDIACEHFPMICKEKLHGELVVMYSSAEFVGLTSAMSLLRMFTENNLQCTFSETLKLTQIAMTTPMTSAESERCFSTLKRIQTFHGTMGQDRLNMLSIERDLIQKSPDFNDMVINLFATQKGRQCELLFK</sequence>
<name>A0AA47MN81_MERPO</name>